<dbReference type="PANTHER" id="PTHR33397">
    <property type="entry name" value="UPF0331 PROTEIN YUTE"/>
    <property type="match status" value="1"/>
</dbReference>
<sequence>MKDEIIIKKINSLERCIQRVYDVYDKDPDHLLNAIKQDSIVLNIQRACKAANDLSIHIIAEYHLGIPQTYKESFDILFDKGIIDASMKVKVKEMEEFRHIATEDGKKINLNALKRTIEKDLNNLSVLGKQILAY</sequence>
<proteinExistence type="inferred from homology"/>
<evidence type="ECO:0000256" key="1">
    <source>
        <dbReference type="ARBA" id="ARBA00022649"/>
    </source>
</evidence>
<protein>
    <submittedName>
        <fullName evidence="5">DUF86 domain-containing protein</fullName>
    </submittedName>
</protein>
<keyword evidence="6" id="KW-1185">Reference proteome</keyword>
<evidence type="ECO:0000313" key="5">
    <source>
        <dbReference type="EMBL" id="MFC7060837.1"/>
    </source>
</evidence>
<dbReference type="EMBL" id="JBHSZV010000007">
    <property type="protein sequence ID" value="MFC7060837.1"/>
    <property type="molecule type" value="Genomic_DNA"/>
</dbReference>
<organism evidence="5 6">
    <name type="scientific">Halobacillus seohaensis</name>
    <dbReference type="NCBI Taxonomy" id="447421"/>
    <lineage>
        <taxon>Bacteria</taxon>
        <taxon>Bacillati</taxon>
        <taxon>Bacillota</taxon>
        <taxon>Bacilli</taxon>
        <taxon>Bacillales</taxon>
        <taxon>Bacillaceae</taxon>
        <taxon>Halobacillus</taxon>
    </lineage>
</organism>
<dbReference type="NCBIfam" id="NF047751">
    <property type="entry name" value="HepT_toxin"/>
    <property type="match status" value="1"/>
</dbReference>
<dbReference type="RefSeq" id="WP_204712351.1">
    <property type="nucleotide sequence ID" value="NZ_JBHSZV010000007.1"/>
</dbReference>
<evidence type="ECO:0000256" key="2">
    <source>
        <dbReference type="ARBA" id="ARBA00022722"/>
    </source>
</evidence>
<reference evidence="6" key="1">
    <citation type="journal article" date="2019" name="Int. J. Syst. Evol. Microbiol.">
        <title>The Global Catalogue of Microorganisms (GCM) 10K type strain sequencing project: providing services to taxonomists for standard genome sequencing and annotation.</title>
        <authorList>
            <consortium name="The Broad Institute Genomics Platform"/>
            <consortium name="The Broad Institute Genome Sequencing Center for Infectious Disease"/>
            <person name="Wu L."/>
            <person name="Ma J."/>
        </authorList>
    </citation>
    <scope>NUCLEOTIDE SEQUENCE [LARGE SCALE GENOMIC DNA]</scope>
    <source>
        <strain evidence="6">CGMCC 4.1621</strain>
    </source>
</reference>
<keyword evidence="2" id="KW-0540">Nuclease</keyword>
<evidence type="ECO:0000256" key="4">
    <source>
        <dbReference type="ARBA" id="ARBA00024207"/>
    </source>
</evidence>
<dbReference type="InterPro" id="IPR037038">
    <property type="entry name" value="HepT-like_sf"/>
</dbReference>
<keyword evidence="3" id="KW-0378">Hydrolase</keyword>
<accession>A0ABW2EF35</accession>
<comment type="caution">
    <text evidence="5">The sequence shown here is derived from an EMBL/GenBank/DDBJ whole genome shotgun (WGS) entry which is preliminary data.</text>
</comment>
<name>A0ABW2EF35_9BACI</name>
<keyword evidence="1" id="KW-1277">Toxin-antitoxin system</keyword>
<dbReference type="PANTHER" id="PTHR33397:SF3">
    <property type="entry name" value="MRNA NUCLEASE HEPT"/>
    <property type="match status" value="1"/>
</dbReference>
<evidence type="ECO:0000313" key="6">
    <source>
        <dbReference type="Proteomes" id="UP001596410"/>
    </source>
</evidence>
<dbReference type="InterPro" id="IPR008201">
    <property type="entry name" value="HepT-like"/>
</dbReference>
<dbReference type="Gene3D" id="1.20.120.580">
    <property type="entry name" value="bsu32300-like"/>
    <property type="match status" value="1"/>
</dbReference>
<dbReference type="Proteomes" id="UP001596410">
    <property type="component" value="Unassembled WGS sequence"/>
</dbReference>
<dbReference type="Pfam" id="PF01934">
    <property type="entry name" value="HepT-like"/>
    <property type="match status" value="1"/>
</dbReference>
<gene>
    <name evidence="5" type="ORF">ACFQIC_02990</name>
</gene>
<evidence type="ECO:0000256" key="3">
    <source>
        <dbReference type="ARBA" id="ARBA00022801"/>
    </source>
</evidence>
<comment type="similarity">
    <text evidence="4">Belongs to the HepT RNase toxin family.</text>
</comment>
<dbReference type="InterPro" id="IPR052379">
    <property type="entry name" value="Type_VII_TA_RNase"/>
</dbReference>